<dbReference type="Proteomes" id="UP000236291">
    <property type="component" value="Unassembled WGS sequence"/>
</dbReference>
<reference evidence="1 2" key="2">
    <citation type="journal article" date="2017" name="Front. Plant Sci.">
        <title>Gene Classification and Mining of Molecular Markers Useful in Red Clover (Trifolium pratense) Breeding.</title>
        <authorList>
            <person name="Istvanek J."/>
            <person name="Dluhosova J."/>
            <person name="Dluhos P."/>
            <person name="Patkova L."/>
            <person name="Nedelnik J."/>
            <person name="Repkova J."/>
        </authorList>
    </citation>
    <scope>NUCLEOTIDE SEQUENCE [LARGE SCALE GENOMIC DNA]</scope>
    <source>
        <strain evidence="2">cv. Tatra</strain>
        <tissue evidence="1">Young leaves</tissue>
    </source>
</reference>
<comment type="caution">
    <text evidence="1">The sequence shown here is derived from an EMBL/GenBank/DDBJ whole genome shotgun (WGS) entry which is preliminary data.</text>
</comment>
<accession>A0A2K3M8Z3</accession>
<name>A0A2K3M8Z3_TRIPR</name>
<organism evidence="1 2">
    <name type="scientific">Trifolium pratense</name>
    <name type="common">Red clover</name>
    <dbReference type="NCBI Taxonomy" id="57577"/>
    <lineage>
        <taxon>Eukaryota</taxon>
        <taxon>Viridiplantae</taxon>
        <taxon>Streptophyta</taxon>
        <taxon>Embryophyta</taxon>
        <taxon>Tracheophyta</taxon>
        <taxon>Spermatophyta</taxon>
        <taxon>Magnoliopsida</taxon>
        <taxon>eudicotyledons</taxon>
        <taxon>Gunneridae</taxon>
        <taxon>Pentapetalae</taxon>
        <taxon>rosids</taxon>
        <taxon>fabids</taxon>
        <taxon>Fabales</taxon>
        <taxon>Fabaceae</taxon>
        <taxon>Papilionoideae</taxon>
        <taxon>50 kb inversion clade</taxon>
        <taxon>NPAAA clade</taxon>
        <taxon>Hologalegina</taxon>
        <taxon>IRL clade</taxon>
        <taxon>Trifolieae</taxon>
        <taxon>Trifolium</taxon>
    </lineage>
</organism>
<proteinExistence type="predicted"/>
<evidence type="ECO:0000313" key="1">
    <source>
        <dbReference type="EMBL" id="PNX87262.1"/>
    </source>
</evidence>
<dbReference type="AlphaFoldDB" id="A0A2K3M8Z3"/>
<evidence type="ECO:0000313" key="2">
    <source>
        <dbReference type="Proteomes" id="UP000236291"/>
    </source>
</evidence>
<sequence length="95" mass="10564">EVTALEFDGDGLKMAVGSSAGKTLLWCHSPTNTNSVISSTTFVFFTSEGMSHEFILGTYNPIYVGVKLELVARTTKRLQEVGERKCKKMLRIYRA</sequence>
<protein>
    <submittedName>
        <fullName evidence="1">Uncharacterized protein</fullName>
    </submittedName>
</protein>
<feature type="non-terminal residue" evidence="1">
    <location>
        <position position="1"/>
    </location>
</feature>
<dbReference type="EMBL" id="ASHM01053427">
    <property type="protein sequence ID" value="PNX87262.1"/>
    <property type="molecule type" value="Genomic_DNA"/>
</dbReference>
<reference evidence="1 2" key="1">
    <citation type="journal article" date="2014" name="Am. J. Bot.">
        <title>Genome assembly and annotation for red clover (Trifolium pratense; Fabaceae).</title>
        <authorList>
            <person name="Istvanek J."/>
            <person name="Jaros M."/>
            <person name="Krenek A."/>
            <person name="Repkova J."/>
        </authorList>
    </citation>
    <scope>NUCLEOTIDE SEQUENCE [LARGE SCALE GENOMIC DNA]</scope>
    <source>
        <strain evidence="2">cv. Tatra</strain>
        <tissue evidence="1">Young leaves</tissue>
    </source>
</reference>
<gene>
    <name evidence="1" type="ORF">L195_g043349</name>
</gene>